<dbReference type="Proteomes" id="UP001303946">
    <property type="component" value="Chromosome"/>
</dbReference>
<dbReference type="EMBL" id="CP136336">
    <property type="protein sequence ID" value="WOB10599.1"/>
    <property type="molecule type" value="Genomic_DNA"/>
</dbReference>
<accession>A0ABZ0D028</accession>
<evidence type="ECO:0000256" key="1">
    <source>
        <dbReference type="PROSITE-ProRule" id="PRU00285"/>
    </source>
</evidence>
<protein>
    <submittedName>
        <fullName evidence="4">Hsp20 family protein</fullName>
    </submittedName>
</protein>
<dbReference type="Pfam" id="PF00011">
    <property type="entry name" value="HSP20"/>
    <property type="match status" value="1"/>
</dbReference>
<dbReference type="Gene3D" id="2.60.40.790">
    <property type="match status" value="1"/>
</dbReference>
<reference evidence="4 5" key="1">
    <citation type="submission" date="2023-10" db="EMBL/GenBank/DDBJ databases">
        <title>Bacteria for the degradation of biodegradable plastic PBAT(Polybutylene adipate terephthalate).</title>
        <authorList>
            <person name="Weon H.-Y."/>
            <person name="Yeon J."/>
        </authorList>
    </citation>
    <scope>NUCLEOTIDE SEQUENCE [LARGE SCALE GENOMIC DNA]</scope>
    <source>
        <strain evidence="4 5">SBD 7-3</strain>
    </source>
</reference>
<evidence type="ECO:0000256" key="2">
    <source>
        <dbReference type="RuleBase" id="RU003616"/>
    </source>
</evidence>
<evidence type="ECO:0000313" key="4">
    <source>
        <dbReference type="EMBL" id="WOB10599.1"/>
    </source>
</evidence>
<gene>
    <name evidence="4" type="ORF">RXV79_11190</name>
</gene>
<dbReference type="InterPro" id="IPR002068">
    <property type="entry name" value="A-crystallin/Hsp20_dom"/>
</dbReference>
<dbReference type="RefSeq" id="WP_316703499.1">
    <property type="nucleotide sequence ID" value="NZ_CP136336.1"/>
</dbReference>
<proteinExistence type="inferred from homology"/>
<evidence type="ECO:0000313" key="5">
    <source>
        <dbReference type="Proteomes" id="UP001303946"/>
    </source>
</evidence>
<comment type="similarity">
    <text evidence="1 2">Belongs to the small heat shock protein (HSP20) family.</text>
</comment>
<keyword evidence="5" id="KW-1185">Reference proteome</keyword>
<feature type="domain" description="SHSP" evidence="3">
    <location>
        <begin position="28"/>
        <end position="139"/>
    </location>
</feature>
<dbReference type="PROSITE" id="PS01031">
    <property type="entry name" value="SHSP"/>
    <property type="match status" value="1"/>
</dbReference>
<organism evidence="4 5">
    <name type="scientific">Piscinibacter gummiphilus</name>
    <dbReference type="NCBI Taxonomy" id="946333"/>
    <lineage>
        <taxon>Bacteria</taxon>
        <taxon>Pseudomonadati</taxon>
        <taxon>Pseudomonadota</taxon>
        <taxon>Betaproteobacteria</taxon>
        <taxon>Burkholderiales</taxon>
        <taxon>Sphaerotilaceae</taxon>
        <taxon>Piscinibacter</taxon>
    </lineage>
</organism>
<sequence length="139" mass="15821">MNALTRIERMNDFFPDFFRGFPRALRLPEGLPNDIRIDVTETDKQYEVRAEIPGARKEDIKVNVNHNFVSISAEIKREKEEKQGKRVLLSETYTGMVSRGFALEHEVDAKEVAAKFEDGVLKLTLPKLEGSGSRTIAIK</sequence>
<dbReference type="SUPFAM" id="SSF49764">
    <property type="entry name" value="HSP20-like chaperones"/>
    <property type="match status" value="1"/>
</dbReference>
<name>A0ABZ0D028_9BURK</name>
<dbReference type="InterPro" id="IPR008978">
    <property type="entry name" value="HSP20-like_chaperone"/>
</dbReference>
<dbReference type="InterPro" id="IPR031107">
    <property type="entry name" value="Small_HSP"/>
</dbReference>
<evidence type="ECO:0000259" key="3">
    <source>
        <dbReference type="PROSITE" id="PS01031"/>
    </source>
</evidence>
<dbReference type="PANTHER" id="PTHR11527">
    <property type="entry name" value="HEAT-SHOCK PROTEIN 20 FAMILY MEMBER"/>
    <property type="match status" value="1"/>
</dbReference>